<protein>
    <submittedName>
        <fullName evidence="2">Pimeloyl-ACP methyl ester carboxylesterase</fullName>
    </submittedName>
</protein>
<dbReference type="InterPro" id="IPR050471">
    <property type="entry name" value="AB_hydrolase"/>
</dbReference>
<gene>
    <name evidence="2" type="ORF">J2739_001405</name>
</gene>
<evidence type="ECO:0000259" key="1">
    <source>
        <dbReference type="Pfam" id="PF00561"/>
    </source>
</evidence>
<evidence type="ECO:0000313" key="2">
    <source>
        <dbReference type="EMBL" id="MDR6535645.1"/>
    </source>
</evidence>
<reference evidence="2 3" key="1">
    <citation type="submission" date="2023-07" db="EMBL/GenBank/DDBJ databases">
        <title>Sorghum-associated microbial communities from plants grown in Nebraska, USA.</title>
        <authorList>
            <person name="Schachtman D."/>
        </authorList>
    </citation>
    <scope>NUCLEOTIDE SEQUENCE [LARGE SCALE GENOMIC DNA]</scope>
    <source>
        <strain evidence="2 3">DS1781</strain>
    </source>
</reference>
<sequence>MAPPARRAVRPCHIRALRRTRCGLSDREVEDLGFDYWLPDLETLIEALGAERFGLLGISQGASFAIACAARHPERVSHLVLHGGYARGRLVRNPTPEQREEAEMMRKLAELGWGKQEAGNKYVRSPKRPLKTARALHNGRMNSARLLLASAALAAASLHPAFAADSDSTPPALKLAAARSQIEAKNWSRAIAELEQVNDPGSADWNNLMGYSLRKSKTPDYAAAERFYDTALRIDPNHRGALEYSGELYLILGNLPKAEERRERLARLCAPPCEQLEKLSKAIDNYKAAGNKYVPEE</sequence>
<dbReference type="Pfam" id="PF00561">
    <property type="entry name" value="Abhydrolase_1"/>
    <property type="match status" value="1"/>
</dbReference>
<dbReference type="EMBL" id="JAVDRF010000002">
    <property type="protein sequence ID" value="MDR6535645.1"/>
    <property type="molecule type" value="Genomic_DNA"/>
</dbReference>
<accession>A0ABU1NB13</accession>
<dbReference type="Gene3D" id="1.25.40.10">
    <property type="entry name" value="Tetratricopeptide repeat domain"/>
    <property type="match status" value="1"/>
</dbReference>
<dbReference type="InterPro" id="IPR029058">
    <property type="entry name" value="AB_hydrolase_fold"/>
</dbReference>
<dbReference type="Proteomes" id="UP001184230">
    <property type="component" value="Unassembled WGS sequence"/>
</dbReference>
<organism evidence="2 3">
    <name type="scientific">Variovorax soli</name>
    <dbReference type="NCBI Taxonomy" id="376815"/>
    <lineage>
        <taxon>Bacteria</taxon>
        <taxon>Pseudomonadati</taxon>
        <taxon>Pseudomonadota</taxon>
        <taxon>Betaproteobacteria</taxon>
        <taxon>Burkholderiales</taxon>
        <taxon>Comamonadaceae</taxon>
        <taxon>Variovorax</taxon>
    </lineage>
</organism>
<feature type="domain" description="AB hydrolase-1" evidence="1">
    <location>
        <begin position="23"/>
        <end position="108"/>
    </location>
</feature>
<comment type="caution">
    <text evidence="2">The sequence shown here is derived from an EMBL/GenBank/DDBJ whole genome shotgun (WGS) entry which is preliminary data.</text>
</comment>
<name>A0ABU1NB13_9BURK</name>
<dbReference type="Gene3D" id="3.40.50.1820">
    <property type="entry name" value="alpha/beta hydrolase"/>
    <property type="match status" value="1"/>
</dbReference>
<proteinExistence type="predicted"/>
<dbReference type="PANTHER" id="PTHR43433">
    <property type="entry name" value="HYDROLASE, ALPHA/BETA FOLD FAMILY PROTEIN"/>
    <property type="match status" value="1"/>
</dbReference>
<dbReference type="RefSeq" id="WP_309899908.1">
    <property type="nucleotide sequence ID" value="NZ_JAVDRF010000002.1"/>
</dbReference>
<dbReference type="PANTHER" id="PTHR43433:SF8">
    <property type="entry name" value="BIFUNCTIONAL LIPASE_ADENYLATE CYCLASE LIPJ"/>
    <property type="match status" value="1"/>
</dbReference>
<dbReference type="InterPro" id="IPR000073">
    <property type="entry name" value="AB_hydrolase_1"/>
</dbReference>
<dbReference type="SUPFAM" id="SSF53474">
    <property type="entry name" value="alpha/beta-Hydrolases"/>
    <property type="match status" value="1"/>
</dbReference>
<dbReference type="SUPFAM" id="SSF48452">
    <property type="entry name" value="TPR-like"/>
    <property type="match status" value="1"/>
</dbReference>
<evidence type="ECO:0000313" key="3">
    <source>
        <dbReference type="Proteomes" id="UP001184230"/>
    </source>
</evidence>
<keyword evidence="3" id="KW-1185">Reference proteome</keyword>
<dbReference type="InterPro" id="IPR011990">
    <property type="entry name" value="TPR-like_helical_dom_sf"/>
</dbReference>